<dbReference type="Pfam" id="PF13585">
    <property type="entry name" value="CHU_C"/>
    <property type="match status" value="1"/>
</dbReference>
<dbReference type="Pfam" id="PF13385">
    <property type="entry name" value="Laminin_G_3"/>
    <property type="match status" value="1"/>
</dbReference>
<evidence type="ECO:0000256" key="7">
    <source>
        <dbReference type="SAM" id="SignalP"/>
    </source>
</evidence>
<dbReference type="GO" id="GO:0004553">
    <property type="term" value="F:hydrolase activity, hydrolyzing O-glycosyl compounds"/>
    <property type="evidence" value="ECO:0007669"/>
    <property type="project" value="UniProtKB-ARBA"/>
</dbReference>
<evidence type="ECO:0000256" key="3">
    <source>
        <dbReference type="ARBA" id="ARBA00022729"/>
    </source>
</evidence>
<keyword evidence="2" id="KW-0479">Metal-binding</keyword>
<evidence type="ECO:0000259" key="8">
    <source>
        <dbReference type="SMART" id="SM00159"/>
    </source>
</evidence>
<feature type="signal peptide" evidence="7">
    <location>
        <begin position="1"/>
        <end position="21"/>
    </location>
</feature>
<comment type="cofactor">
    <cofactor evidence="1">
        <name>Ca(2+)</name>
        <dbReference type="ChEBI" id="CHEBI:29108"/>
    </cofactor>
</comment>
<evidence type="ECO:0008006" key="12">
    <source>
        <dbReference type="Google" id="ProtNLM"/>
    </source>
</evidence>
<dbReference type="AlphaFoldDB" id="A0A150XN29"/>
<sequence>MVFVRKLIGLFFVCVFPYANTAFGQVNLSNGLIAHYSFNGSALDESGNGHDGQIIGAFLTMDRFDNCEYAYGFQNSPNLISIPNDVLDQAESFSVSLWVKTNQQGVAITAANKSRHNEFFIQIRPENYVYTTVRADPSKVSQGVAGNIKVIDDKWHHVVITRNHVSGNVKIHIDGKLDIDSNRLLAGNPVPKQPLEIAENGLHIGADQDCIGGCWDPNQQFKGAIDDVRFFNRLISNDEIAALKNLDESTVTPLLTLDSVISVCDDFSLLDAGPGFDSYLWSNGEVTQVIRADESGRYNVEAKFNNCSYTKDVDLELNNINLSVTASDSTLTCLNPVTLIASNGFTNYRWSDGQIGQEVQVTAPGEYFVTAVNDCGEVASNKVQINMEESLVLLISASGESIGCSGESIELIASGGFDNYLWSNGANGRIIEVQAAGEYVLSASNSCGEVVSEKITIGKETIGEVFIPNTFTPNGDGKNDFFEIDSKIVGAHLKVVDRWGGVVFSHLDYQNDWYGQGLKDGTYYYLINHPCLDKDIKGWVQIVKSGFK</sequence>
<dbReference type="RefSeq" id="WP_062303141.1">
    <property type="nucleotide sequence ID" value="NZ_LRPB01000048.1"/>
</dbReference>
<protein>
    <recommendedName>
        <fullName evidence="12">LamG-like jellyroll fold domain-containing protein</fullName>
    </recommendedName>
</protein>
<feature type="chain" id="PRO_5007575017" description="LamG-like jellyroll fold domain-containing protein" evidence="7">
    <location>
        <begin position="22"/>
        <end position="548"/>
    </location>
</feature>
<evidence type="ECO:0000256" key="1">
    <source>
        <dbReference type="ARBA" id="ARBA00001913"/>
    </source>
</evidence>
<dbReference type="EMBL" id="LRPB01000048">
    <property type="protein sequence ID" value="KYG80081.1"/>
    <property type="molecule type" value="Genomic_DNA"/>
</dbReference>
<evidence type="ECO:0000313" key="10">
    <source>
        <dbReference type="EMBL" id="KYG80081.1"/>
    </source>
</evidence>
<keyword evidence="4" id="KW-0106">Calcium</keyword>
<dbReference type="InterPro" id="IPR013320">
    <property type="entry name" value="ConA-like_dom_sf"/>
</dbReference>
<evidence type="ECO:0000313" key="11">
    <source>
        <dbReference type="Proteomes" id="UP000075663"/>
    </source>
</evidence>
<dbReference type="SMART" id="SM00560">
    <property type="entry name" value="LamGL"/>
    <property type="match status" value="1"/>
</dbReference>
<dbReference type="InterPro" id="IPR001759">
    <property type="entry name" value="PTX_dom"/>
</dbReference>
<accession>A0A150XN29</accession>
<dbReference type="PANTHER" id="PTHR19277">
    <property type="entry name" value="PENTRAXIN"/>
    <property type="match status" value="1"/>
</dbReference>
<dbReference type="InterPro" id="IPR051360">
    <property type="entry name" value="Neuronal_Pentraxin_Related"/>
</dbReference>
<feature type="domain" description="LamG-like jellyroll fold" evidence="9">
    <location>
        <begin position="91"/>
        <end position="238"/>
    </location>
</feature>
<reference evidence="10 11" key="1">
    <citation type="submission" date="2016-01" db="EMBL/GenBank/DDBJ databases">
        <title>Genome sequencing of Roseivirga seohaensis SW-152.</title>
        <authorList>
            <person name="Selvaratnam C."/>
            <person name="Thevarajoo S."/>
            <person name="Goh K.M."/>
            <person name="Ee R."/>
            <person name="Chan K.-G."/>
            <person name="Chong C.S."/>
        </authorList>
    </citation>
    <scope>NUCLEOTIDE SEQUENCE [LARGE SCALE GENOMIC DNA]</scope>
    <source>
        <strain evidence="10 11">SW-152</strain>
    </source>
</reference>
<name>A0A150XN29_9BACT</name>
<gene>
    <name evidence="10" type="ORF">AWW67_12330</name>
</gene>
<evidence type="ECO:0000256" key="5">
    <source>
        <dbReference type="ARBA" id="ARBA00023157"/>
    </source>
</evidence>
<dbReference type="SMART" id="SM00159">
    <property type="entry name" value="PTX"/>
    <property type="match status" value="1"/>
</dbReference>
<evidence type="ECO:0000256" key="4">
    <source>
        <dbReference type="ARBA" id="ARBA00022837"/>
    </source>
</evidence>
<keyword evidence="5" id="KW-1015">Disulfide bond</keyword>
<dbReference type="SUPFAM" id="SSF49899">
    <property type="entry name" value="Concanavalin A-like lectins/glucanases"/>
    <property type="match status" value="1"/>
</dbReference>
<dbReference type="STRING" id="1914963.AWW67_12330"/>
<organism evidence="10 11">
    <name type="scientific">Roseivirga seohaensis</name>
    <dbReference type="NCBI Taxonomy" id="1914963"/>
    <lineage>
        <taxon>Bacteria</taxon>
        <taxon>Pseudomonadati</taxon>
        <taxon>Bacteroidota</taxon>
        <taxon>Cytophagia</taxon>
        <taxon>Cytophagales</taxon>
        <taxon>Roseivirgaceae</taxon>
        <taxon>Roseivirga</taxon>
    </lineage>
</organism>
<keyword evidence="3 7" id="KW-0732">Signal</keyword>
<evidence type="ECO:0000259" key="9">
    <source>
        <dbReference type="SMART" id="SM00560"/>
    </source>
</evidence>
<feature type="domain" description="Pentraxin (PTX)" evidence="8">
    <location>
        <begin position="63"/>
        <end position="268"/>
    </location>
</feature>
<comment type="caution">
    <text evidence="10">The sequence shown here is derived from an EMBL/GenBank/DDBJ whole genome shotgun (WGS) entry which is preliminary data.</text>
</comment>
<dbReference type="Gene3D" id="2.60.120.200">
    <property type="match status" value="1"/>
</dbReference>
<dbReference type="PANTHER" id="PTHR19277:SF125">
    <property type="entry name" value="B6"/>
    <property type="match status" value="1"/>
</dbReference>
<dbReference type="Proteomes" id="UP000075663">
    <property type="component" value="Unassembled WGS sequence"/>
</dbReference>
<keyword evidence="6" id="KW-0325">Glycoprotein</keyword>
<dbReference type="InterPro" id="IPR006558">
    <property type="entry name" value="LamG-like"/>
</dbReference>
<dbReference type="GO" id="GO:0046872">
    <property type="term" value="F:metal ion binding"/>
    <property type="evidence" value="ECO:0007669"/>
    <property type="project" value="UniProtKB-KW"/>
</dbReference>
<evidence type="ECO:0000256" key="6">
    <source>
        <dbReference type="ARBA" id="ARBA00023180"/>
    </source>
</evidence>
<proteinExistence type="predicted"/>
<evidence type="ECO:0000256" key="2">
    <source>
        <dbReference type="ARBA" id="ARBA00022723"/>
    </source>
</evidence>
<dbReference type="GO" id="GO:0005975">
    <property type="term" value="P:carbohydrate metabolic process"/>
    <property type="evidence" value="ECO:0007669"/>
    <property type="project" value="UniProtKB-ARBA"/>
</dbReference>